<dbReference type="GeneID" id="109011670"/>
<dbReference type="CDD" id="cd00303">
    <property type="entry name" value="retropepsin_like"/>
    <property type="match status" value="1"/>
</dbReference>
<dbReference type="Gene3D" id="2.40.70.10">
    <property type="entry name" value="Acid Proteases"/>
    <property type="match status" value="1"/>
</dbReference>
<accession>A0A6P9DXQ8</accession>
<reference evidence="3 4" key="1">
    <citation type="submission" date="2025-04" db="UniProtKB">
        <authorList>
            <consortium name="RefSeq"/>
        </authorList>
    </citation>
    <scope>IDENTIFICATION</scope>
    <source>
        <tissue evidence="3 4">Leaves</tissue>
    </source>
</reference>
<evidence type="ECO:0000259" key="1">
    <source>
        <dbReference type="Pfam" id="PF00078"/>
    </source>
</evidence>
<dbReference type="Proteomes" id="UP000235220">
    <property type="component" value="Chromosome 13"/>
</dbReference>
<keyword evidence="2" id="KW-1185">Reference proteome</keyword>
<feature type="domain" description="Reverse transcriptase" evidence="1">
    <location>
        <begin position="371"/>
        <end position="485"/>
    </location>
</feature>
<proteinExistence type="predicted"/>
<gene>
    <name evidence="3 4 5" type="primary">LOC109011670</name>
</gene>
<sequence length="488" mass="55452">MTYNKCIHMQNFLKDLCIVKRKLNVKKKAFLIEQVSVLILSETPQKFGDPGSPNISIMIGESCIGRVLLDLRGSVNLLPFSVYEQLGLGELKNTSIMLQLADRSVKELRGIVEDVLVQVDKFYYPVNFVVLDMQQPNSTIYQAPVILGRPFLTISNALINCRSGVLKLTFGKMVLELNVFNTCKMPAHFDDTDSSLPLEVQFAGLRWKPQFETLTPPDILKSSEKEVSQLELKLLPQDLKYVFFGPEESTFPVVISSKLNQKDEAQLIKVLKKYRGAIGWTIANIKGIDAVVCTHRIHLEDDARPVCDAQRRLNPTIKEVAKEEVPKLLAVGIIYPISNSKWVSPTQVIPKKYGLTVIKNNKNELIPTRMVTSWRMCIDYRKLNSTSRNDHFPLPFLDQILERVAGNAFYCFLDGYSSYYQIVVAPEDQEKTTFTCPLGTFAFTRMPFDLCNAPTTFQICMMSIFSDMVEDICEIFMDDFSVFEKKNA</sequence>
<dbReference type="Pfam" id="PF00078">
    <property type="entry name" value="RVT_1"/>
    <property type="match status" value="1"/>
</dbReference>
<dbReference type="PANTHER" id="PTHR24559:SF444">
    <property type="entry name" value="REVERSE TRANSCRIPTASE DOMAIN-CONTAINING PROTEIN"/>
    <property type="match status" value="1"/>
</dbReference>
<dbReference type="InterPro" id="IPR021109">
    <property type="entry name" value="Peptidase_aspartic_dom_sf"/>
</dbReference>
<dbReference type="InterPro" id="IPR000477">
    <property type="entry name" value="RT_dom"/>
</dbReference>
<dbReference type="AlphaFoldDB" id="A0A6P9DXQ8"/>
<dbReference type="PANTHER" id="PTHR24559">
    <property type="entry name" value="TRANSPOSON TY3-I GAG-POL POLYPROTEIN"/>
    <property type="match status" value="1"/>
</dbReference>
<evidence type="ECO:0000313" key="5">
    <source>
        <dbReference type="RefSeq" id="XP_035540486.1"/>
    </source>
</evidence>
<dbReference type="InterPro" id="IPR043502">
    <property type="entry name" value="DNA/RNA_pol_sf"/>
</dbReference>
<dbReference type="OrthoDB" id="1723412at2759"/>
<dbReference type="RefSeq" id="XP_035540485.1">
    <property type="nucleotide sequence ID" value="XM_035684592.1"/>
</dbReference>
<evidence type="ECO:0000313" key="4">
    <source>
        <dbReference type="RefSeq" id="XP_035540485.1"/>
    </source>
</evidence>
<protein>
    <submittedName>
        <fullName evidence="3 4">Uncharacterized protein LOC109011670 isoform X1</fullName>
    </submittedName>
</protein>
<name>A0A6P9DXQ8_JUGRE</name>
<dbReference type="SUPFAM" id="SSF56672">
    <property type="entry name" value="DNA/RNA polymerases"/>
    <property type="match status" value="1"/>
</dbReference>
<dbReference type="RefSeq" id="XP_035540486.1">
    <property type="nucleotide sequence ID" value="XM_035684593.1"/>
</dbReference>
<dbReference type="InterPro" id="IPR053134">
    <property type="entry name" value="RNA-dir_DNA_polymerase"/>
</dbReference>
<evidence type="ECO:0000313" key="2">
    <source>
        <dbReference type="Proteomes" id="UP000235220"/>
    </source>
</evidence>
<organism evidence="2 4">
    <name type="scientific">Juglans regia</name>
    <name type="common">English walnut</name>
    <dbReference type="NCBI Taxonomy" id="51240"/>
    <lineage>
        <taxon>Eukaryota</taxon>
        <taxon>Viridiplantae</taxon>
        <taxon>Streptophyta</taxon>
        <taxon>Embryophyta</taxon>
        <taxon>Tracheophyta</taxon>
        <taxon>Spermatophyta</taxon>
        <taxon>Magnoliopsida</taxon>
        <taxon>eudicotyledons</taxon>
        <taxon>Gunneridae</taxon>
        <taxon>Pentapetalae</taxon>
        <taxon>rosids</taxon>
        <taxon>fabids</taxon>
        <taxon>Fagales</taxon>
        <taxon>Juglandaceae</taxon>
        <taxon>Juglans</taxon>
    </lineage>
</organism>
<dbReference type="Gene3D" id="3.10.10.10">
    <property type="entry name" value="HIV Type 1 Reverse Transcriptase, subunit A, domain 1"/>
    <property type="match status" value="1"/>
</dbReference>
<evidence type="ECO:0000313" key="3">
    <source>
        <dbReference type="RefSeq" id="XP_035540484.1"/>
    </source>
</evidence>
<dbReference type="CDD" id="cd01647">
    <property type="entry name" value="RT_LTR"/>
    <property type="match status" value="1"/>
</dbReference>
<dbReference type="RefSeq" id="XP_035540484.1">
    <property type="nucleotide sequence ID" value="XM_035684591.1"/>
</dbReference>